<evidence type="ECO:0000259" key="7">
    <source>
        <dbReference type="Pfam" id="PF08340"/>
    </source>
</evidence>
<dbReference type="InterPro" id="IPR013527">
    <property type="entry name" value="YicC-like_N"/>
</dbReference>
<accession>A0A3D8GVP6</accession>
<dbReference type="Proteomes" id="UP000257144">
    <property type="component" value="Unassembled WGS sequence"/>
</dbReference>
<evidence type="ECO:0000259" key="6">
    <source>
        <dbReference type="Pfam" id="PF03755"/>
    </source>
</evidence>
<name>A0A3D8GVP6_9BACI</name>
<dbReference type="NCBIfam" id="TIGR00255">
    <property type="entry name" value="YicC/YloC family endoribonuclease"/>
    <property type="match status" value="1"/>
</dbReference>
<dbReference type="PANTHER" id="PTHR30636">
    <property type="entry name" value="UPF0701 PROTEIN YICC"/>
    <property type="match status" value="1"/>
</dbReference>
<sequence length="291" mass="33011">MIVSMTGFGSCKKETGTFSIQVEVKTVNHRFSEFSFRMPRYLLKAEDKFKKALGRHIRRGRAEVHISVDGEGPSVRALQVDWNLLDEYYQFVTEAGAKYGFNAMEAFKHALGREEFLHIEERESGNEEIEAIILEAIDEAGASVKQMRLAEGVALKNDLSANLAGFQTIAAELAEYAPSVIEQYRARLSKRMAELLDGEVDESRIFAEAALFADKSDIHEELERLKSHVCQFNCILDETEPVGRKLDFLVQEMNREVNTIGSKSNDSRISERVVLMKSLLEKLKEQIQNIE</sequence>
<gene>
    <name evidence="8" type="ORF">DRW41_02850</name>
</gene>
<evidence type="ECO:0000256" key="1">
    <source>
        <dbReference type="ARBA" id="ARBA00001968"/>
    </source>
</evidence>
<feature type="domain" description="Endoribonuclease YicC-like N-terminal" evidence="6">
    <location>
        <begin position="2"/>
        <end position="156"/>
    </location>
</feature>
<dbReference type="GO" id="GO:0016787">
    <property type="term" value="F:hydrolase activity"/>
    <property type="evidence" value="ECO:0007669"/>
    <property type="project" value="UniProtKB-KW"/>
</dbReference>
<evidence type="ECO:0000256" key="2">
    <source>
        <dbReference type="ARBA" id="ARBA00022722"/>
    </source>
</evidence>
<dbReference type="Pfam" id="PF08340">
    <property type="entry name" value="YicC-like_C"/>
    <property type="match status" value="1"/>
</dbReference>
<evidence type="ECO:0000313" key="9">
    <source>
        <dbReference type="Proteomes" id="UP000257144"/>
    </source>
</evidence>
<dbReference type="Pfam" id="PF03755">
    <property type="entry name" value="YicC-like_N"/>
    <property type="match status" value="1"/>
</dbReference>
<keyword evidence="9" id="KW-1185">Reference proteome</keyword>
<evidence type="ECO:0000313" key="8">
    <source>
        <dbReference type="EMBL" id="RDU38517.1"/>
    </source>
</evidence>
<proteinExistence type="inferred from homology"/>
<keyword evidence="2" id="KW-0540">Nuclease</keyword>
<keyword evidence="3" id="KW-0255">Endonuclease</keyword>
<dbReference type="OrthoDB" id="9771229at2"/>
<feature type="domain" description="Endoribonuclease YicC-like C-terminal" evidence="7">
    <location>
        <begin position="175"/>
        <end position="291"/>
    </location>
</feature>
<comment type="similarity">
    <text evidence="5">Belongs to the YicC/YloC family.</text>
</comment>
<organism evidence="8 9">
    <name type="scientific">Neobacillus piezotolerans</name>
    <dbReference type="NCBI Taxonomy" id="2259171"/>
    <lineage>
        <taxon>Bacteria</taxon>
        <taxon>Bacillati</taxon>
        <taxon>Bacillota</taxon>
        <taxon>Bacilli</taxon>
        <taxon>Bacillales</taxon>
        <taxon>Bacillaceae</taxon>
        <taxon>Neobacillus</taxon>
    </lineage>
</organism>
<evidence type="ECO:0000256" key="3">
    <source>
        <dbReference type="ARBA" id="ARBA00022759"/>
    </source>
</evidence>
<dbReference type="EMBL" id="QNQT01000001">
    <property type="protein sequence ID" value="RDU38517.1"/>
    <property type="molecule type" value="Genomic_DNA"/>
</dbReference>
<protein>
    <submittedName>
        <fullName evidence="8">YicC family protein</fullName>
    </submittedName>
</protein>
<evidence type="ECO:0000256" key="5">
    <source>
        <dbReference type="ARBA" id="ARBA00035648"/>
    </source>
</evidence>
<comment type="cofactor">
    <cofactor evidence="1">
        <name>a divalent metal cation</name>
        <dbReference type="ChEBI" id="CHEBI:60240"/>
    </cofactor>
</comment>
<dbReference type="InterPro" id="IPR005229">
    <property type="entry name" value="YicC/YloC-like"/>
</dbReference>
<comment type="caution">
    <text evidence="8">The sequence shown here is derived from an EMBL/GenBank/DDBJ whole genome shotgun (WGS) entry which is preliminary data.</text>
</comment>
<dbReference type="RefSeq" id="WP_115450437.1">
    <property type="nucleotide sequence ID" value="NZ_QNQT01000001.1"/>
</dbReference>
<evidence type="ECO:0000256" key="4">
    <source>
        <dbReference type="ARBA" id="ARBA00022801"/>
    </source>
</evidence>
<dbReference type="PANTHER" id="PTHR30636:SF3">
    <property type="entry name" value="UPF0701 PROTEIN YICC"/>
    <property type="match status" value="1"/>
</dbReference>
<keyword evidence="4" id="KW-0378">Hydrolase</keyword>
<dbReference type="AlphaFoldDB" id="A0A3D8GVP6"/>
<dbReference type="GO" id="GO:0004521">
    <property type="term" value="F:RNA endonuclease activity"/>
    <property type="evidence" value="ECO:0007669"/>
    <property type="project" value="InterPro"/>
</dbReference>
<dbReference type="InterPro" id="IPR013551">
    <property type="entry name" value="YicC-like_C"/>
</dbReference>
<reference evidence="8 9" key="1">
    <citation type="submission" date="2018-07" db="EMBL/GenBank/DDBJ databases">
        <title>Bacillus sp. YLB-04 draft genome sequence.</title>
        <authorList>
            <person name="Yu L."/>
            <person name="Tang X."/>
        </authorList>
    </citation>
    <scope>NUCLEOTIDE SEQUENCE [LARGE SCALE GENOMIC DNA]</scope>
    <source>
        <strain evidence="8 9">YLB-04</strain>
    </source>
</reference>